<name>A0AAV3YI36_9GAST</name>
<dbReference type="EMBL" id="BLXT01000975">
    <property type="protein sequence ID" value="GFN82060.1"/>
    <property type="molecule type" value="Genomic_DNA"/>
</dbReference>
<dbReference type="FunFam" id="1.10.340.70:FF:000001">
    <property type="entry name" value="Retrovirus-related Pol polyprotein from transposon gypsy-like Protein"/>
    <property type="match status" value="1"/>
</dbReference>
<dbReference type="GO" id="GO:0003964">
    <property type="term" value="F:RNA-directed DNA polymerase activity"/>
    <property type="evidence" value="ECO:0007669"/>
    <property type="project" value="UniProtKB-KW"/>
</dbReference>
<dbReference type="InterPro" id="IPR041588">
    <property type="entry name" value="Integrase_H2C2"/>
</dbReference>
<reference evidence="2 3" key="1">
    <citation type="journal article" date="2021" name="Elife">
        <title>Chloroplast acquisition without the gene transfer in kleptoplastic sea slugs, Plakobranchus ocellatus.</title>
        <authorList>
            <person name="Maeda T."/>
            <person name="Takahashi S."/>
            <person name="Yoshida T."/>
            <person name="Shimamura S."/>
            <person name="Takaki Y."/>
            <person name="Nagai Y."/>
            <person name="Toyoda A."/>
            <person name="Suzuki Y."/>
            <person name="Arimoto A."/>
            <person name="Ishii H."/>
            <person name="Satoh N."/>
            <person name="Nishiyama T."/>
            <person name="Hasebe M."/>
            <person name="Maruyama T."/>
            <person name="Minagawa J."/>
            <person name="Obokata J."/>
            <person name="Shigenobu S."/>
        </authorList>
    </citation>
    <scope>NUCLEOTIDE SEQUENCE [LARGE SCALE GENOMIC DNA]</scope>
</reference>
<proteinExistence type="predicted"/>
<evidence type="ECO:0000313" key="2">
    <source>
        <dbReference type="EMBL" id="GFN82060.1"/>
    </source>
</evidence>
<protein>
    <submittedName>
        <fullName evidence="2">Reverse transcriptase</fullName>
    </submittedName>
</protein>
<keyword evidence="2" id="KW-0548">Nucleotidyltransferase</keyword>
<dbReference type="Gene3D" id="1.10.340.70">
    <property type="match status" value="1"/>
</dbReference>
<organism evidence="2 3">
    <name type="scientific">Plakobranchus ocellatus</name>
    <dbReference type="NCBI Taxonomy" id="259542"/>
    <lineage>
        <taxon>Eukaryota</taxon>
        <taxon>Metazoa</taxon>
        <taxon>Spiralia</taxon>
        <taxon>Lophotrochozoa</taxon>
        <taxon>Mollusca</taxon>
        <taxon>Gastropoda</taxon>
        <taxon>Heterobranchia</taxon>
        <taxon>Euthyneura</taxon>
        <taxon>Panpulmonata</taxon>
        <taxon>Sacoglossa</taxon>
        <taxon>Placobranchoidea</taxon>
        <taxon>Plakobranchidae</taxon>
        <taxon>Plakobranchus</taxon>
    </lineage>
</organism>
<accession>A0AAV3YI36</accession>
<sequence length="129" mass="14839">MTRSQVLRVTVSRLLQVFTVERHGGVDRDQLIILQQEDPTIEGLVDAKIARRGNKTASFEKIKDIVYRRFQERKIRMRPVILPTSLRGYVMSVAHVSIVGAHLVIRRTKDGVLSRFFWPGMDGDVTKYC</sequence>
<dbReference type="Pfam" id="PF17921">
    <property type="entry name" value="Integrase_H2C2"/>
    <property type="match status" value="1"/>
</dbReference>
<evidence type="ECO:0000259" key="1">
    <source>
        <dbReference type="Pfam" id="PF17921"/>
    </source>
</evidence>
<dbReference type="AlphaFoldDB" id="A0AAV3YI36"/>
<gene>
    <name evidence="2" type="ORF">PoB_000856600</name>
</gene>
<evidence type="ECO:0000313" key="3">
    <source>
        <dbReference type="Proteomes" id="UP000735302"/>
    </source>
</evidence>
<feature type="domain" description="Integrase zinc-binding" evidence="1">
    <location>
        <begin position="83"/>
        <end position="129"/>
    </location>
</feature>
<keyword evidence="2" id="KW-0808">Transferase</keyword>
<keyword evidence="3" id="KW-1185">Reference proteome</keyword>
<comment type="caution">
    <text evidence="2">The sequence shown here is derived from an EMBL/GenBank/DDBJ whole genome shotgun (WGS) entry which is preliminary data.</text>
</comment>
<dbReference type="Proteomes" id="UP000735302">
    <property type="component" value="Unassembled WGS sequence"/>
</dbReference>
<keyword evidence="2" id="KW-0695">RNA-directed DNA polymerase</keyword>